<organism evidence="3 4">
    <name type="scientific">Teladorsagia circumcincta</name>
    <name type="common">Brown stomach worm</name>
    <name type="synonym">Ostertagia circumcincta</name>
    <dbReference type="NCBI Taxonomy" id="45464"/>
    <lineage>
        <taxon>Eukaryota</taxon>
        <taxon>Metazoa</taxon>
        <taxon>Ecdysozoa</taxon>
        <taxon>Nematoda</taxon>
        <taxon>Chromadorea</taxon>
        <taxon>Rhabditida</taxon>
        <taxon>Rhabditina</taxon>
        <taxon>Rhabditomorpha</taxon>
        <taxon>Strongyloidea</taxon>
        <taxon>Trichostrongylidae</taxon>
        <taxon>Teladorsagia</taxon>
    </lineage>
</organism>
<dbReference type="Pfam" id="PF08920">
    <property type="entry name" value="SF3b1"/>
    <property type="match status" value="1"/>
</dbReference>
<keyword evidence="4" id="KW-1185">Reference proteome</keyword>
<dbReference type="PANTHER" id="PTHR12097">
    <property type="entry name" value="SPLICING FACTOR 3B, SUBUNIT 1-RELATED"/>
    <property type="match status" value="1"/>
</dbReference>
<feature type="non-terminal residue" evidence="3">
    <location>
        <position position="278"/>
    </location>
</feature>
<name>A0A2G9TBD0_TELCI</name>
<dbReference type="OrthoDB" id="438939at2759"/>
<dbReference type="AlphaFoldDB" id="A0A2G9TBD0"/>
<sequence>MRELLRFDSTPSTQTPRRNRWDETPRESVRDAGGMTPGWGMDTPARAADDVKVEDTPSASKRRSRWDLTPSQTPAVGSVTPQAGAVTPSFTPSHGSTPAGALTPGGATPLGTPAMVMKTPAVTVPMTPDQMKNFLWEKELDDRNRSLTDDELDALFPPGYKILPPPAGYMPLRTPSRKLMATPTPLGGIAAGGFFMQGTPEREGLGDRGTLSKEELNEREIMTHLLKIKNGLPPQRKSGLRKITENARRYGAGPLFNQILPLLMSPSLEDQERHLMVK</sequence>
<accession>A0A2G9TBD0</accession>
<dbReference type="Proteomes" id="UP000230423">
    <property type="component" value="Unassembled WGS sequence"/>
</dbReference>
<feature type="compositionally biased region" description="Basic and acidic residues" evidence="1">
    <location>
        <begin position="19"/>
        <end position="30"/>
    </location>
</feature>
<proteinExistence type="predicted"/>
<dbReference type="GO" id="GO:0000245">
    <property type="term" value="P:spliceosomal complex assembly"/>
    <property type="evidence" value="ECO:0007669"/>
    <property type="project" value="InterPro"/>
</dbReference>
<evidence type="ECO:0000313" key="4">
    <source>
        <dbReference type="Proteomes" id="UP000230423"/>
    </source>
</evidence>
<dbReference type="InterPro" id="IPR038737">
    <property type="entry name" value="SF3b_su1-like"/>
</dbReference>
<feature type="domain" description="Splicing factor 3B subunit 1" evidence="2">
    <location>
        <begin position="57"/>
        <end position="199"/>
    </location>
</feature>
<dbReference type="EMBL" id="KZ387366">
    <property type="protein sequence ID" value="PIO55277.1"/>
    <property type="molecule type" value="Genomic_DNA"/>
</dbReference>
<evidence type="ECO:0000313" key="3">
    <source>
        <dbReference type="EMBL" id="PIO55277.1"/>
    </source>
</evidence>
<gene>
    <name evidence="3" type="ORF">TELCIR_23337</name>
</gene>
<dbReference type="InterPro" id="IPR015016">
    <property type="entry name" value="SF3b_su1"/>
</dbReference>
<protein>
    <submittedName>
        <fullName evidence="3">Splicing factor 3B subunit 1</fullName>
    </submittedName>
</protein>
<reference evidence="3 4" key="1">
    <citation type="submission" date="2015-09" db="EMBL/GenBank/DDBJ databases">
        <title>Draft genome of the parasitic nematode Teladorsagia circumcincta isolate WARC Sus (inbred).</title>
        <authorList>
            <person name="Mitreva M."/>
        </authorList>
    </citation>
    <scope>NUCLEOTIDE SEQUENCE [LARGE SCALE GENOMIC DNA]</scope>
    <source>
        <strain evidence="3 4">S</strain>
    </source>
</reference>
<feature type="compositionally biased region" description="Polar residues" evidence="1">
    <location>
        <begin position="69"/>
        <end position="81"/>
    </location>
</feature>
<evidence type="ECO:0000259" key="2">
    <source>
        <dbReference type="Pfam" id="PF08920"/>
    </source>
</evidence>
<dbReference type="GO" id="GO:0003729">
    <property type="term" value="F:mRNA binding"/>
    <property type="evidence" value="ECO:0007669"/>
    <property type="project" value="InterPro"/>
</dbReference>
<feature type="region of interest" description="Disordered" evidence="1">
    <location>
        <begin position="1"/>
        <end position="113"/>
    </location>
</feature>
<evidence type="ECO:0000256" key="1">
    <source>
        <dbReference type="SAM" id="MobiDB-lite"/>
    </source>
</evidence>